<evidence type="ECO:0000313" key="1">
    <source>
        <dbReference type="EMBL" id="CDM57761.1"/>
    </source>
</evidence>
<name>W6RTX8_9HYPH</name>
<accession>W6RTX8</accession>
<dbReference type="PATRIC" id="fig|348824.6.peg.2272"/>
<gene>
    <name evidence="1" type="ORF">LPU83_2104</name>
</gene>
<sequence>MMGNDNGSSLKIDRQLHVDKFPAISVAFEDFPGRYHAVFAELRESDR</sequence>
<dbReference type="EMBL" id="HG916852">
    <property type="protein sequence ID" value="CDM57761.1"/>
    <property type="molecule type" value="Genomic_DNA"/>
</dbReference>
<dbReference type="AlphaFoldDB" id="W6RTX8"/>
<reference evidence="1" key="1">
    <citation type="submission" date="2013-11" db="EMBL/GenBank/DDBJ databases">
        <title>Draft genome sequence of the broad-host-range Rhizobium sp. LPU83 strain, a member of the low-genetic diversity Oregon-like Rhizobium sp. group.</title>
        <authorList>
            <person name="Wibberg D."/>
            <person name="Puehler A."/>
            <person name="Schlueter A."/>
        </authorList>
    </citation>
    <scope>NUCLEOTIDE SEQUENCE [LARGE SCALE GENOMIC DNA]</scope>
    <source>
        <strain evidence="1">LPU83</strain>
    </source>
</reference>
<evidence type="ECO:0000313" key="2">
    <source>
        <dbReference type="Proteomes" id="UP000019443"/>
    </source>
</evidence>
<organism evidence="1 2">
    <name type="scientific">Rhizobium favelukesii</name>
    <dbReference type="NCBI Taxonomy" id="348824"/>
    <lineage>
        <taxon>Bacteria</taxon>
        <taxon>Pseudomonadati</taxon>
        <taxon>Pseudomonadota</taxon>
        <taxon>Alphaproteobacteria</taxon>
        <taxon>Hyphomicrobiales</taxon>
        <taxon>Rhizobiaceae</taxon>
        <taxon>Rhizobium/Agrobacterium group</taxon>
        <taxon>Rhizobium</taxon>
    </lineage>
</organism>
<dbReference type="Proteomes" id="UP000019443">
    <property type="component" value="Chromosome"/>
</dbReference>
<dbReference type="KEGG" id="rhl:LPU83_2104"/>
<keyword evidence="2" id="KW-1185">Reference proteome</keyword>
<protein>
    <submittedName>
        <fullName evidence="1">Uncharacterized protein</fullName>
    </submittedName>
</protein>
<proteinExistence type="predicted"/>
<dbReference type="HOGENOM" id="CLU_3172488_0_0_5"/>